<protein>
    <submittedName>
        <fullName evidence="1">Iron only nitrogenase protein AnfO</fullName>
    </submittedName>
</protein>
<dbReference type="Proteomes" id="UP000011728">
    <property type="component" value="Chromosome"/>
</dbReference>
<dbReference type="EMBL" id="CP004121">
    <property type="protein sequence ID" value="AGF56824.1"/>
    <property type="molecule type" value="Genomic_DNA"/>
</dbReference>
<evidence type="ECO:0000313" key="1">
    <source>
        <dbReference type="EMBL" id="AGF56824.1"/>
    </source>
</evidence>
<name>M1MFY9_9CLOT</name>
<reference evidence="1 2" key="1">
    <citation type="submission" date="2013-02" db="EMBL/GenBank/DDBJ databases">
        <title>Genome sequence of Clostridium saccharoperbutylacetonicum N1-4(HMT).</title>
        <authorList>
            <person name="Poehlein A."/>
            <person name="Daniel R."/>
        </authorList>
    </citation>
    <scope>NUCLEOTIDE SEQUENCE [LARGE SCALE GENOMIC DNA]</scope>
    <source>
        <strain evidence="2">N1-4(HMT)</strain>
    </source>
</reference>
<evidence type="ECO:0000313" key="2">
    <source>
        <dbReference type="Proteomes" id="UP000011728"/>
    </source>
</evidence>
<sequence length="211" mass="24754">MIKKIAIYENNLGEITDLSANGFVRIYSKNNDKWSVEEETSVEIFNLDENILLNTLNLSEALNNCKVFVSKEIPDLIHEMLNNFGISIWKMEGKQNEILEYVSKKEEEEEEEIKFIITSKYNEKRRTIYPKEIGKKGYYILSLKEIQKHNTGTTTKQALRPFLNNNNFNELIVICSHIPNWLEPELKTQNLNYEFSKTGQNDYIILINHNN</sequence>
<dbReference type="InterPro" id="IPR014287">
    <property type="entry name" value="Nase_Fe-Fe_AnfO"/>
</dbReference>
<gene>
    <name evidence="1" type="primary">anfO1</name>
    <name evidence="1" type="ORF">Cspa_c30630</name>
</gene>
<dbReference type="HOGENOM" id="CLU_097520_0_0_9"/>
<dbReference type="RefSeq" id="WP_015393143.1">
    <property type="nucleotide sequence ID" value="NC_020291.1"/>
</dbReference>
<dbReference type="AlphaFoldDB" id="M1MFY9"/>
<dbReference type="KEGG" id="csr:Cspa_c30630"/>
<dbReference type="STRING" id="36745.CLSAP_28000"/>
<keyword evidence="2" id="KW-1185">Reference proteome</keyword>
<dbReference type="PATRIC" id="fig|931276.5.peg.3080"/>
<accession>M1MFY9</accession>
<proteinExistence type="predicted"/>
<dbReference type="eggNOG" id="ENOG50308XE">
    <property type="taxonomic scope" value="Bacteria"/>
</dbReference>
<organism evidence="1 2">
    <name type="scientific">Clostridium saccharoperbutylacetonicum N1-4(HMT)</name>
    <dbReference type="NCBI Taxonomy" id="931276"/>
    <lineage>
        <taxon>Bacteria</taxon>
        <taxon>Bacillati</taxon>
        <taxon>Bacillota</taxon>
        <taxon>Clostridia</taxon>
        <taxon>Eubacteriales</taxon>
        <taxon>Clostridiaceae</taxon>
        <taxon>Clostridium</taxon>
    </lineage>
</organism>
<dbReference type="Pfam" id="PF09582">
    <property type="entry name" value="AnfO_nitrog"/>
    <property type="match status" value="1"/>
</dbReference>